<dbReference type="InterPro" id="IPR000172">
    <property type="entry name" value="GMC_OxRdtase_N"/>
</dbReference>
<keyword evidence="9" id="KW-1185">Reference proteome</keyword>
<dbReference type="Gene3D" id="3.30.560.10">
    <property type="entry name" value="Glucose Oxidase, domain 3"/>
    <property type="match status" value="1"/>
</dbReference>
<evidence type="ECO:0000256" key="2">
    <source>
        <dbReference type="ARBA" id="ARBA00010790"/>
    </source>
</evidence>
<keyword evidence="4 5" id="KW-0274">FAD</keyword>
<reference evidence="8 9" key="1">
    <citation type="submission" date="2018-05" db="EMBL/GenBank/DDBJ databases">
        <title>Genome sequencing and assembly of the regulated plant pathogen Lachnellula willkommii and related sister species for the development of diagnostic species identification markers.</title>
        <authorList>
            <person name="Giroux E."/>
            <person name="Bilodeau G."/>
        </authorList>
    </citation>
    <scope>NUCLEOTIDE SEQUENCE [LARGE SCALE GENOMIC DNA]</scope>
    <source>
        <strain evidence="8 9">CBS 160.35</strain>
    </source>
</reference>
<evidence type="ECO:0000256" key="4">
    <source>
        <dbReference type="ARBA" id="ARBA00022827"/>
    </source>
</evidence>
<dbReference type="SUPFAM" id="SSF54373">
    <property type="entry name" value="FAD-linked reductases, C-terminal domain"/>
    <property type="match status" value="1"/>
</dbReference>
<evidence type="ECO:0000313" key="9">
    <source>
        <dbReference type="Proteomes" id="UP000443090"/>
    </source>
</evidence>
<comment type="caution">
    <text evidence="8">The sequence shown here is derived from an EMBL/GenBank/DDBJ whole genome shotgun (WGS) entry which is preliminary data.</text>
</comment>
<dbReference type="OrthoDB" id="269227at2759"/>
<accession>A0A8H8RUW0</accession>
<feature type="domain" description="Glucose-methanol-choline oxidoreductase N-terminal" evidence="7">
    <location>
        <begin position="114"/>
        <end position="137"/>
    </location>
</feature>
<dbReference type="PANTHER" id="PTHR11552:SF147">
    <property type="entry name" value="CHOLINE DEHYDROGENASE, MITOCHONDRIAL"/>
    <property type="match status" value="1"/>
</dbReference>
<dbReference type="Gene3D" id="3.50.50.60">
    <property type="entry name" value="FAD/NAD(P)-binding domain"/>
    <property type="match status" value="1"/>
</dbReference>
<organism evidence="8 9">
    <name type="scientific">Lachnellula occidentalis</name>
    <dbReference type="NCBI Taxonomy" id="215460"/>
    <lineage>
        <taxon>Eukaryota</taxon>
        <taxon>Fungi</taxon>
        <taxon>Dikarya</taxon>
        <taxon>Ascomycota</taxon>
        <taxon>Pezizomycotina</taxon>
        <taxon>Leotiomycetes</taxon>
        <taxon>Helotiales</taxon>
        <taxon>Lachnaceae</taxon>
        <taxon>Lachnellula</taxon>
    </lineage>
</organism>
<comment type="cofactor">
    <cofactor evidence="1 5">
        <name>FAD</name>
        <dbReference type="ChEBI" id="CHEBI:57692"/>
    </cofactor>
</comment>
<comment type="similarity">
    <text evidence="2 6">Belongs to the GMC oxidoreductase family.</text>
</comment>
<dbReference type="SUPFAM" id="SSF51905">
    <property type="entry name" value="FAD/NAD(P)-binding domain"/>
    <property type="match status" value="1"/>
</dbReference>
<evidence type="ECO:0000256" key="6">
    <source>
        <dbReference type="RuleBase" id="RU003968"/>
    </source>
</evidence>
<name>A0A8H8RUW0_9HELO</name>
<evidence type="ECO:0000256" key="3">
    <source>
        <dbReference type="ARBA" id="ARBA00022630"/>
    </source>
</evidence>
<dbReference type="GO" id="GO:0016614">
    <property type="term" value="F:oxidoreductase activity, acting on CH-OH group of donors"/>
    <property type="evidence" value="ECO:0007669"/>
    <property type="project" value="InterPro"/>
</dbReference>
<sequence>MGSVGQMKEFDFIVVGGGTAGNVVAGRLAENPNVSILVIEAGIGNPREQSMITTPARAFETRDSEYDWAYKTTLVGSPDSLIHLLENYSEKIPPKHRHIDRPDYTRVEKPNTRGKVLGGSSCLNYYTWVPGSAATFDDWAEFGGKEWNWENTKEYFHKPATYHDDDGLFDASLSKVGRDGPLHVSHADPVPELRPFRDALTKAWVSKGEKIHEDIYSGTMSGLTHCMNSIYKGFRSSSYVFVEGKPNITILAETHSKNIIIENGIATGVTVFGNNGEDISFRAKKEVIVSSGVFESPKLLMLSGIGPEKELSAHGIKPVVKSEHVGQNLLDHPILAHCFRLKDGLGLDDHILRAGPQHDGAVAAYRRNKGGPFSSGLLELVAFPRIDKYLAESKEYVAYKKANGDIDPFGPGGQPHFEIDFVPMFSDAFQWHIPTPPQGDWVTVIVDLLRPQSRKGTVKLNSADALVQPNVNLNFFADDIDIIALRQGVRFVDDILQTGEGFKDIIGEDYPWPMPRNSDEAMNKMILERSQTGFHPCGTTRLSKDIEQGVVDSKLKVHGVKNLRVIDASVFPVIPDCRIQNAVYMVAEKGADMIKAEYPDLYS</sequence>
<evidence type="ECO:0000259" key="7">
    <source>
        <dbReference type="PROSITE" id="PS00623"/>
    </source>
</evidence>
<feature type="binding site" evidence="5">
    <location>
        <position position="116"/>
    </location>
    <ligand>
        <name>FAD</name>
        <dbReference type="ChEBI" id="CHEBI:57692"/>
    </ligand>
</feature>
<dbReference type="InterPro" id="IPR036188">
    <property type="entry name" value="FAD/NAD-bd_sf"/>
</dbReference>
<proteinExistence type="inferred from homology"/>
<dbReference type="Proteomes" id="UP000443090">
    <property type="component" value="Unassembled WGS sequence"/>
</dbReference>
<dbReference type="InterPro" id="IPR007867">
    <property type="entry name" value="GMC_OxRtase_C"/>
</dbReference>
<dbReference type="EMBL" id="QGMI01000392">
    <property type="protein sequence ID" value="TVY41435.1"/>
    <property type="molecule type" value="Genomic_DNA"/>
</dbReference>
<dbReference type="GO" id="GO:0050660">
    <property type="term" value="F:flavin adenine dinucleotide binding"/>
    <property type="evidence" value="ECO:0007669"/>
    <property type="project" value="InterPro"/>
</dbReference>
<protein>
    <submittedName>
        <fullName evidence="8">Oxygen-dependent choline dehydrogenase</fullName>
    </submittedName>
</protein>
<dbReference type="PROSITE" id="PS00623">
    <property type="entry name" value="GMC_OXRED_1"/>
    <property type="match status" value="1"/>
</dbReference>
<evidence type="ECO:0000313" key="8">
    <source>
        <dbReference type="EMBL" id="TVY41435.1"/>
    </source>
</evidence>
<dbReference type="AlphaFoldDB" id="A0A8H8RUW0"/>
<dbReference type="PIRSF" id="PIRSF000137">
    <property type="entry name" value="Alcohol_oxidase"/>
    <property type="match status" value="1"/>
</dbReference>
<evidence type="ECO:0000256" key="5">
    <source>
        <dbReference type="PIRSR" id="PIRSR000137-2"/>
    </source>
</evidence>
<dbReference type="Pfam" id="PF05199">
    <property type="entry name" value="GMC_oxred_C"/>
    <property type="match status" value="1"/>
</dbReference>
<dbReference type="InterPro" id="IPR012132">
    <property type="entry name" value="GMC_OxRdtase"/>
</dbReference>
<dbReference type="Pfam" id="PF00732">
    <property type="entry name" value="GMC_oxred_N"/>
    <property type="match status" value="1"/>
</dbReference>
<gene>
    <name evidence="8" type="primary">betA_0</name>
    <name evidence="8" type="ORF">LOCC1_G005739</name>
</gene>
<dbReference type="PANTHER" id="PTHR11552">
    <property type="entry name" value="GLUCOSE-METHANOL-CHOLINE GMC OXIDOREDUCTASE"/>
    <property type="match status" value="1"/>
</dbReference>
<keyword evidence="3 6" id="KW-0285">Flavoprotein</keyword>
<evidence type="ECO:0000256" key="1">
    <source>
        <dbReference type="ARBA" id="ARBA00001974"/>
    </source>
</evidence>